<dbReference type="SUPFAM" id="SSF47413">
    <property type="entry name" value="lambda repressor-like DNA-binding domains"/>
    <property type="match status" value="1"/>
</dbReference>
<reference evidence="4 5" key="1">
    <citation type="submission" date="2021-03" db="EMBL/GenBank/DDBJ databases">
        <authorList>
            <person name="Gilmore M.S."/>
            <person name="Schwartzman J."/>
            <person name="Van Tyne D."/>
            <person name="Martin M."/>
            <person name="Earl A.M."/>
            <person name="Manson A.L."/>
            <person name="Straub T."/>
            <person name="Salamzade R."/>
            <person name="Saavedra J."/>
            <person name="Lebreton F."/>
            <person name="Prichula J."/>
            <person name="Schaufler K."/>
            <person name="Gaca A."/>
            <person name="Sgardioli B."/>
            <person name="Wagenaar J."/>
            <person name="Strong T."/>
        </authorList>
    </citation>
    <scope>NUCLEOTIDE SEQUENCE [LARGE SCALE GENOMIC DNA]</scope>
    <source>
        <strain evidence="4 5">665A</strain>
    </source>
</reference>
<gene>
    <name evidence="4" type="ORF">JZO67_001536</name>
</gene>
<feature type="domain" description="HTH cro/C1-type" evidence="3">
    <location>
        <begin position="7"/>
        <end position="61"/>
    </location>
</feature>
<dbReference type="PANTHER" id="PTHR46558">
    <property type="entry name" value="TRACRIPTIONAL REGULATORY PROTEIN-RELATED-RELATED"/>
    <property type="match status" value="1"/>
</dbReference>
<dbReference type="CDD" id="cd00093">
    <property type="entry name" value="HTH_XRE"/>
    <property type="match status" value="1"/>
</dbReference>
<dbReference type="SMART" id="SM00530">
    <property type="entry name" value="HTH_XRE"/>
    <property type="match status" value="1"/>
</dbReference>
<accession>A0ABV0ELS4</accession>
<sequence length="172" mass="20296">MEINQMIKTKRKEHKLTQEQLAEKIFVSKKTISNWETGKTTPDIDSLIRLARLFNLSLDTILLEESTIVKDIRRKTAASKSLILFIIPFLANLLILFKQLVLLHQSQNNFPNVFLIFCCLFANLLPLTYYYLKMNRNKYKNRYKPYFYLAIGWTALFMLVWLAVVLLLGFLR</sequence>
<dbReference type="RefSeq" id="WP_207700585.1">
    <property type="nucleotide sequence ID" value="NZ_JAFREL020000001.1"/>
</dbReference>
<organism evidence="4 5">
    <name type="scientific">Candidatus Enterococcus ferrettii</name>
    <dbReference type="NCBI Taxonomy" id="2815324"/>
    <lineage>
        <taxon>Bacteria</taxon>
        <taxon>Bacillati</taxon>
        <taxon>Bacillota</taxon>
        <taxon>Bacilli</taxon>
        <taxon>Lactobacillales</taxon>
        <taxon>Enterococcaceae</taxon>
        <taxon>Enterococcus</taxon>
    </lineage>
</organism>
<dbReference type="Gene3D" id="1.10.260.40">
    <property type="entry name" value="lambda repressor-like DNA-binding domains"/>
    <property type="match status" value="1"/>
</dbReference>
<feature type="transmembrane region" description="Helical" evidence="2">
    <location>
        <begin position="146"/>
        <end position="171"/>
    </location>
</feature>
<proteinExistence type="predicted"/>
<dbReference type="PANTHER" id="PTHR46558:SF15">
    <property type="entry name" value="HELIX-TURN-HELIX DOMAIN PROTEIN"/>
    <property type="match status" value="1"/>
</dbReference>
<dbReference type="Proteomes" id="UP000664357">
    <property type="component" value="Unassembled WGS sequence"/>
</dbReference>
<keyword evidence="2" id="KW-1133">Transmembrane helix</keyword>
<name>A0ABV0ELS4_9ENTE</name>
<evidence type="ECO:0000259" key="3">
    <source>
        <dbReference type="PROSITE" id="PS50943"/>
    </source>
</evidence>
<keyword evidence="1" id="KW-0238">DNA-binding</keyword>
<feature type="transmembrane region" description="Helical" evidence="2">
    <location>
        <begin position="82"/>
        <end position="101"/>
    </location>
</feature>
<keyword evidence="5" id="KW-1185">Reference proteome</keyword>
<dbReference type="InterPro" id="IPR010982">
    <property type="entry name" value="Lambda_DNA-bd_dom_sf"/>
</dbReference>
<dbReference type="InterPro" id="IPR001387">
    <property type="entry name" value="Cro/C1-type_HTH"/>
</dbReference>
<reference evidence="4 5" key="2">
    <citation type="submission" date="2024-02" db="EMBL/GenBank/DDBJ databases">
        <title>The Genome Sequence of Enterococcus sp. DIV0159.</title>
        <authorList>
            <person name="Earl A."/>
            <person name="Manson A."/>
            <person name="Gilmore M."/>
            <person name="Sanders J."/>
            <person name="Shea T."/>
            <person name="Howe W."/>
            <person name="Livny J."/>
            <person name="Cuomo C."/>
            <person name="Neafsey D."/>
            <person name="Birren B."/>
        </authorList>
    </citation>
    <scope>NUCLEOTIDE SEQUENCE [LARGE SCALE GENOMIC DNA]</scope>
    <source>
        <strain evidence="4 5">665A</strain>
    </source>
</reference>
<protein>
    <recommendedName>
        <fullName evidence="3">HTH cro/C1-type domain-containing protein</fullName>
    </recommendedName>
</protein>
<dbReference type="Pfam" id="PF01381">
    <property type="entry name" value="HTH_3"/>
    <property type="match status" value="1"/>
</dbReference>
<dbReference type="EMBL" id="JAFREL020000001">
    <property type="protein sequence ID" value="MEO1769585.1"/>
    <property type="molecule type" value="Genomic_DNA"/>
</dbReference>
<comment type="caution">
    <text evidence="4">The sequence shown here is derived from an EMBL/GenBank/DDBJ whole genome shotgun (WGS) entry which is preliminary data.</text>
</comment>
<evidence type="ECO:0000313" key="4">
    <source>
        <dbReference type="EMBL" id="MEO1769585.1"/>
    </source>
</evidence>
<keyword evidence="2" id="KW-0472">Membrane</keyword>
<keyword evidence="2" id="KW-0812">Transmembrane</keyword>
<evidence type="ECO:0000313" key="5">
    <source>
        <dbReference type="Proteomes" id="UP000664357"/>
    </source>
</evidence>
<evidence type="ECO:0000256" key="1">
    <source>
        <dbReference type="ARBA" id="ARBA00023125"/>
    </source>
</evidence>
<feature type="transmembrane region" description="Helical" evidence="2">
    <location>
        <begin position="113"/>
        <end position="132"/>
    </location>
</feature>
<dbReference type="PROSITE" id="PS50943">
    <property type="entry name" value="HTH_CROC1"/>
    <property type="match status" value="1"/>
</dbReference>
<evidence type="ECO:0000256" key="2">
    <source>
        <dbReference type="SAM" id="Phobius"/>
    </source>
</evidence>